<dbReference type="SUPFAM" id="SSF54373">
    <property type="entry name" value="FAD-linked reductases, C-terminal domain"/>
    <property type="match status" value="1"/>
</dbReference>
<sequence length="405" mass="43292">MVASAAETPEIAIVGGGIGGLAAAAFLHRAGLPSTVYEQASELTPVGAGVVVAPNAVRLLRRLGVLDTFLERAVQLQVGWEFRRWQTGTVLSAENLEAACERLYGEHTYTAHRADLLDAIGSAVPAGTVRLGRRCVGLDAAGPRPVLRFADGEVVEPDVLIGADGIHSVVRSTLAEPSPATYSGLCAFRALVPAERAPSFARRPAQTLWIGPDHHLVHYPISAGRLVNLVAFAPAGDYSIESWTAAATVEEFLTEFAGWDPRLIDLIRAAGTPGRWALLDRAPLRRWSVGRTTLLGDAAHPMFPFFAQGAAQAIEDAAVLAACLAGDRADPARGLHRYEELRRPRTSRLQEVSHARSFVNHLPDGPEQEVRDASFRDADPLVANSWIYKYDPDAAIAEAVTGAGG</sequence>
<dbReference type="InterPro" id="IPR002938">
    <property type="entry name" value="FAD-bd"/>
</dbReference>
<evidence type="ECO:0000256" key="2">
    <source>
        <dbReference type="ARBA" id="ARBA00022630"/>
    </source>
</evidence>
<dbReference type="SUPFAM" id="SSF51905">
    <property type="entry name" value="FAD/NAD(P)-binding domain"/>
    <property type="match status" value="1"/>
</dbReference>
<dbReference type="Pfam" id="PF01494">
    <property type="entry name" value="FAD_binding_3"/>
    <property type="match status" value="1"/>
</dbReference>
<dbReference type="GO" id="GO:0004497">
    <property type="term" value="F:monooxygenase activity"/>
    <property type="evidence" value="ECO:0007669"/>
    <property type="project" value="UniProtKB-KW"/>
</dbReference>
<feature type="domain" description="FAD-binding" evidence="6">
    <location>
        <begin position="10"/>
        <end position="349"/>
    </location>
</feature>
<evidence type="ECO:0000256" key="3">
    <source>
        <dbReference type="ARBA" id="ARBA00022827"/>
    </source>
</evidence>
<comment type="caution">
    <text evidence="7">The sequence shown here is derived from an EMBL/GenBank/DDBJ whole genome shotgun (WGS) entry which is preliminary data.</text>
</comment>
<keyword evidence="8" id="KW-1185">Reference proteome</keyword>
<proteinExistence type="predicted"/>
<evidence type="ECO:0000256" key="5">
    <source>
        <dbReference type="ARBA" id="ARBA00023033"/>
    </source>
</evidence>
<dbReference type="PRINTS" id="PR00420">
    <property type="entry name" value="RNGMNOXGNASE"/>
</dbReference>
<dbReference type="Gene3D" id="3.50.50.60">
    <property type="entry name" value="FAD/NAD(P)-binding domain"/>
    <property type="match status" value="1"/>
</dbReference>
<reference evidence="7 8" key="1">
    <citation type="submission" date="2022-03" db="EMBL/GenBank/DDBJ databases">
        <title>Pseudonocardia alaer sp. nov., a novel actinomycete isolated from reed forest soil.</title>
        <authorList>
            <person name="Wang L."/>
        </authorList>
    </citation>
    <scope>NUCLEOTIDE SEQUENCE [LARGE SCALE GENOMIC DNA]</scope>
    <source>
        <strain evidence="7 8">Y-16303</strain>
    </source>
</reference>
<dbReference type="Proteomes" id="UP001299970">
    <property type="component" value="Unassembled WGS sequence"/>
</dbReference>
<protein>
    <submittedName>
        <fullName evidence="7">FAD-dependent monooxygenase</fullName>
    </submittedName>
</protein>
<evidence type="ECO:0000313" key="7">
    <source>
        <dbReference type="EMBL" id="MCH6170887.1"/>
    </source>
</evidence>
<gene>
    <name evidence="7" type="ORF">MMF94_34740</name>
</gene>
<dbReference type="InterPro" id="IPR036188">
    <property type="entry name" value="FAD/NAD-bd_sf"/>
</dbReference>
<keyword evidence="3" id="KW-0274">FAD</keyword>
<dbReference type="EMBL" id="JAKXMK010000037">
    <property type="protein sequence ID" value="MCH6170887.1"/>
    <property type="molecule type" value="Genomic_DNA"/>
</dbReference>
<organism evidence="7 8">
    <name type="scientific">Pseudonocardia alaniniphila</name>
    <dbReference type="NCBI Taxonomy" id="75291"/>
    <lineage>
        <taxon>Bacteria</taxon>
        <taxon>Bacillati</taxon>
        <taxon>Actinomycetota</taxon>
        <taxon>Actinomycetes</taxon>
        <taxon>Pseudonocardiales</taxon>
        <taxon>Pseudonocardiaceae</taxon>
        <taxon>Pseudonocardia</taxon>
    </lineage>
</organism>
<name>A0ABS9TQT0_9PSEU</name>
<accession>A0ABS9TQT0</accession>
<keyword evidence="2" id="KW-0285">Flavoprotein</keyword>
<dbReference type="PANTHER" id="PTHR13789:SF318">
    <property type="entry name" value="GERANYLGERANYL DIPHOSPHATE REDUCTASE"/>
    <property type="match status" value="1"/>
</dbReference>
<keyword evidence="4" id="KW-0560">Oxidoreductase</keyword>
<evidence type="ECO:0000313" key="8">
    <source>
        <dbReference type="Proteomes" id="UP001299970"/>
    </source>
</evidence>
<evidence type="ECO:0000256" key="4">
    <source>
        <dbReference type="ARBA" id="ARBA00023002"/>
    </source>
</evidence>
<dbReference type="PANTHER" id="PTHR13789">
    <property type="entry name" value="MONOOXYGENASE"/>
    <property type="match status" value="1"/>
</dbReference>
<dbReference type="InterPro" id="IPR050493">
    <property type="entry name" value="FAD-dep_Monooxygenase_BioMet"/>
</dbReference>
<evidence type="ECO:0000259" key="6">
    <source>
        <dbReference type="Pfam" id="PF01494"/>
    </source>
</evidence>
<dbReference type="RefSeq" id="WP_241041694.1">
    <property type="nucleotide sequence ID" value="NZ_BAAAJF010000017.1"/>
</dbReference>
<keyword evidence="5 7" id="KW-0503">Monooxygenase</keyword>
<comment type="cofactor">
    <cofactor evidence="1">
        <name>FAD</name>
        <dbReference type="ChEBI" id="CHEBI:57692"/>
    </cofactor>
</comment>
<evidence type="ECO:0000256" key="1">
    <source>
        <dbReference type="ARBA" id="ARBA00001974"/>
    </source>
</evidence>